<protein>
    <submittedName>
        <fullName evidence="1">Uncharacterized protein</fullName>
    </submittedName>
</protein>
<accession>A0A0F9M531</accession>
<name>A0A0F9M531_9ZZZZ</name>
<organism evidence="1">
    <name type="scientific">marine sediment metagenome</name>
    <dbReference type="NCBI Taxonomy" id="412755"/>
    <lineage>
        <taxon>unclassified sequences</taxon>
        <taxon>metagenomes</taxon>
        <taxon>ecological metagenomes</taxon>
    </lineage>
</organism>
<sequence length="114" mass="12893">MNLNPPVVRDPDRKGGEPLLAGTGLFIYRLMAHVGWAFDEEAKKHPGTPYNLSCVLHRATRDYCEDFPYVSFHQAEEAIGYIVKQLFALALRRKATVLEKAFPLMDGTRETQQG</sequence>
<reference evidence="1" key="1">
    <citation type="journal article" date="2015" name="Nature">
        <title>Complex archaea that bridge the gap between prokaryotes and eukaryotes.</title>
        <authorList>
            <person name="Spang A."/>
            <person name="Saw J.H."/>
            <person name="Jorgensen S.L."/>
            <person name="Zaremba-Niedzwiedzka K."/>
            <person name="Martijn J."/>
            <person name="Lind A.E."/>
            <person name="van Eijk R."/>
            <person name="Schleper C."/>
            <person name="Guy L."/>
            <person name="Ettema T.J."/>
        </authorList>
    </citation>
    <scope>NUCLEOTIDE SEQUENCE</scope>
</reference>
<dbReference type="AlphaFoldDB" id="A0A0F9M531"/>
<comment type="caution">
    <text evidence="1">The sequence shown here is derived from an EMBL/GenBank/DDBJ whole genome shotgun (WGS) entry which is preliminary data.</text>
</comment>
<evidence type="ECO:0000313" key="1">
    <source>
        <dbReference type="EMBL" id="KKN02550.1"/>
    </source>
</evidence>
<gene>
    <name evidence="1" type="ORF">LCGC14_1116590</name>
</gene>
<dbReference type="EMBL" id="LAZR01005137">
    <property type="protein sequence ID" value="KKN02550.1"/>
    <property type="molecule type" value="Genomic_DNA"/>
</dbReference>
<proteinExistence type="predicted"/>